<dbReference type="Proteomes" id="UP000289152">
    <property type="component" value="Unassembled WGS sequence"/>
</dbReference>
<dbReference type="InterPro" id="IPR015422">
    <property type="entry name" value="PyrdxlP-dep_Trfase_small"/>
</dbReference>
<dbReference type="Gene3D" id="3.10.490.10">
    <property type="entry name" value="Gamma-glutamyl cyclotransferase-like"/>
    <property type="match status" value="1"/>
</dbReference>
<dbReference type="Pfam" id="PF00266">
    <property type="entry name" value="Aminotran_5"/>
    <property type="match status" value="1"/>
</dbReference>
<dbReference type="VEuPathDB" id="FungiDB:TREMEDRAFT_43923"/>
<dbReference type="InterPro" id="IPR009288">
    <property type="entry name" value="AIG2-like_dom"/>
</dbReference>
<feature type="domain" description="Gamma-glutamylcyclotransferase AIG2-like" evidence="3">
    <location>
        <begin position="19"/>
        <end position="159"/>
    </location>
</feature>
<dbReference type="EMBL" id="SDIL01000032">
    <property type="protein sequence ID" value="RXK39402.1"/>
    <property type="molecule type" value="Genomic_DNA"/>
</dbReference>
<evidence type="ECO:0000256" key="1">
    <source>
        <dbReference type="ARBA" id="ARBA00022898"/>
    </source>
</evidence>
<evidence type="ECO:0000313" key="5">
    <source>
        <dbReference type="Proteomes" id="UP000289152"/>
    </source>
</evidence>
<comment type="caution">
    <text evidence="4">The sequence shown here is derived from an EMBL/GenBank/DDBJ whole genome shotgun (WGS) entry which is preliminary data.</text>
</comment>
<feature type="domain" description="Aminotransferase class V" evidence="2">
    <location>
        <begin position="400"/>
        <end position="575"/>
    </location>
</feature>
<dbReference type="FunCoup" id="A0A4Q1BNS6">
    <property type="interactions" value="14"/>
</dbReference>
<evidence type="ECO:0008006" key="6">
    <source>
        <dbReference type="Google" id="ProtNLM"/>
    </source>
</evidence>
<dbReference type="OrthoDB" id="5978656at2759"/>
<dbReference type="SUPFAM" id="SSF53383">
    <property type="entry name" value="PLP-dependent transferases"/>
    <property type="match status" value="1"/>
</dbReference>
<dbReference type="CDD" id="cd06661">
    <property type="entry name" value="GGCT_like"/>
    <property type="match status" value="1"/>
</dbReference>
<dbReference type="InterPro" id="IPR000192">
    <property type="entry name" value="Aminotrans_V_dom"/>
</dbReference>
<gene>
    <name evidence="4" type="ORF">M231_03355</name>
</gene>
<keyword evidence="1" id="KW-0663">Pyridoxal phosphate</keyword>
<protein>
    <recommendedName>
        <fullName evidence="6">Aminotransferase class V domain-containing protein</fullName>
    </recommendedName>
</protein>
<evidence type="ECO:0000313" key="4">
    <source>
        <dbReference type="EMBL" id="RXK39402.1"/>
    </source>
</evidence>
<dbReference type="AlphaFoldDB" id="A0A4Q1BNS6"/>
<reference evidence="4 5" key="1">
    <citation type="submission" date="2016-06" db="EMBL/GenBank/DDBJ databases">
        <title>Evolution of pathogenesis and genome organization in the Tremellales.</title>
        <authorList>
            <person name="Cuomo C."/>
            <person name="Litvintseva A."/>
            <person name="Heitman J."/>
            <person name="Chen Y."/>
            <person name="Sun S."/>
            <person name="Springer D."/>
            <person name="Dromer F."/>
            <person name="Young S."/>
            <person name="Zeng Q."/>
            <person name="Chapman S."/>
            <person name="Gujja S."/>
            <person name="Saif S."/>
            <person name="Birren B."/>
        </authorList>
    </citation>
    <scope>NUCLEOTIDE SEQUENCE [LARGE SCALE GENOMIC DNA]</scope>
    <source>
        <strain evidence="4 5">ATCC 28783</strain>
    </source>
</reference>
<dbReference type="InterPro" id="IPR013024">
    <property type="entry name" value="GGCT-like"/>
</dbReference>
<dbReference type="InParanoid" id="A0A4Q1BNS6"/>
<keyword evidence="5" id="KW-1185">Reference proteome</keyword>
<dbReference type="PANTHER" id="PTHR43092:SF2">
    <property type="entry name" value="HERCYNYLCYSTEINE SULFOXIDE LYASE"/>
    <property type="match status" value="1"/>
</dbReference>
<dbReference type="InterPro" id="IPR015424">
    <property type="entry name" value="PyrdxlP-dep_Trfase"/>
</dbReference>
<dbReference type="SUPFAM" id="SSF110857">
    <property type="entry name" value="Gamma-glutamyl cyclotransferase-like"/>
    <property type="match status" value="1"/>
</dbReference>
<dbReference type="Pfam" id="PF06094">
    <property type="entry name" value="GGACT"/>
    <property type="match status" value="1"/>
</dbReference>
<sequence>MSPAFSEGKTEHMSQSYDFFFYGTLCVPAILTRVLGHGCRNLTFQDALLPDYTRHCVVGQDYPAVIDSNQTGIISGDGVEDTSTRGTLVSGLSVADVLALDIFEGDEYTRKILKVHTFSSPAAIDQLPQELMNPNLRESTINTPPSIYAKKEAWVYTWSAGLDRLDPKVWSFAEFVKDRADQWMGKDTTEFDEVEHHLAIRAEPGIRDENLQPHLESTGVRGKTQEGFPDFGRNMLKYWGFQPGYVNLNHGSYGSPPKPVIERMRALTDEIERFPDLFMRRTCRPMLDRVKQRVAKLIGADEHECVIVPNTTHGINTVMYNIDWEEGDVIIIYNTTYGAVGQTEKFICDKYPGVSFEQISITFPCSHEEIVKKTEDVLGRYNQQVELTQLEIKPVGRGEKRVRMVVVDQIASNPGVVYPWEDIVRLCKKYGALSVVDAAHAIGQVKTNVKLADCDFWISNCHKWLMAHRGCSVLYVPFRNQHLMRTTFPTSHAYESSRYPTLDIDGQQAGRPWSFEVQYEWTGTQDWAPLLSPSFALDFREEIGGEERIMVYCHTLAVEGGKRIAERWETEVMDIPGDILTAAMVNVALPHIPSPMSLKEQYTQLKDIEDTLFSSNCFAPCYVHGGKWWTRFSAQVWNELDDFDHVANILEKACLDIKKGLHLQHHTVDTDHIHQPADVPAHDE</sequence>
<dbReference type="InterPro" id="IPR015421">
    <property type="entry name" value="PyrdxlP-dep_Trfase_major"/>
</dbReference>
<dbReference type="Gene3D" id="3.90.1150.10">
    <property type="entry name" value="Aspartate Aminotransferase, domain 1"/>
    <property type="match status" value="1"/>
</dbReference>
<proteinExistence type="predicted"/>
<accession>A0A4Q1BNS6</accession>
<dbReference type="InterPro" id="IPR036568">
    <property type="entry name" value="GGCT-like_sf"/>
</dbReference>
<dbReference type="Gene3D" id="3.40.640.10">
    <property type="entry name" value="Type I PLP-dependent aspartate aminotransferase-like (Major domain)"/>
    <property type="match status" value="1"/>
</dbReference>
<evidence type="ECO:0000259" key="2">
    <source>
        <dbReference type="Pfam" id="PF00266"/>
    </source>
</evidence>
<evidence type="ECO:0000259" key="3">
    <source>
        <dbReference type="Pfam" id="PF06094"/>
    </source>
</evidence>
<dbReference type="PANTHER" id="PTHR43092">
    <property type="entry name" value="L-CYSTEINE DESULFHYDRASE"/>
    <property type="match status" value="1"/>
</dbReference>
<organism evidence="4 5">
    <name type="scientific">Tremella mesenterica</name>
    <name type="common">Jelly fungus</name>
    <dbReference type="NCBI Taxonomy" id="5217"/>
    <lineage>
        <taxon>Eukaryota</taxon>
        <taxon>Fungi</taxon>
        <taxon>Dikarya</taxon>
        <taxon>Basidiomycota</taxon>
        <taxon>Agaricomycotina</taxon>
        <taxon>Tremellomycetes</taxon>
        <taxon>Tremellales</taxon>
        <taxon>Tremellaceae</taxon>
        <taxon>Tremella</taxon>
    </lineage>
</organism>
<dbReference type="STRING" id="5217.A0A4Q1BNS6"/>
<name>A0A4Q1BNS6_TREME</name>